<dbReference type="EMBL" id="JANAVB010019600">
    <property type="protein sequence ID" value="KAJ6828223.1"/>
    <property type="molecule type" value="Genomic_DNA"/>
</dbReference>
<protein>
    <submittedName>
        <fullName evidence="1">Uncharacterized protein</fullName>
    </submittedName>
</protein>
<keyword evidence="2" id="KW-1185">Reference proteome</keyword>
<proteinExistence type="predicted"/>
<comment type="caution">
    <text evidence="1">The sequence shown here is derived from an EMBL/GenBank/DDBJ whole genome shotgun (WGS) entry which is preliminary data.</text>
</comment>
<evidence type="ECO:0000313" key="1">
    <source>
        <dbReference type="EMBL" id="KAJ6828223.1"/>
    </source>
</evidence>
<organism evidence="1 2">
    <name type="scientific">Iris pallida</name>
    <name type="common">Sweet iris</name>
    <dbReference type="NCBI Taxonomy" id="29817"/>
    <lineage>
        <taxon>Eukaryota</taxon>
        <taxon>Viridiplantae</taxon>
        <taxon>Streptophyta</taxon>
        <taxon>Embryophyta</taxon>
        <taxon>Tracheophyta</taxon>
        <taxon>Spermatophyta</taxon>
        <taxon>Magnoliopsida</taxon>
        <taxon>Liliopsida</taxon>
        <taxon>Asparagales</taxon>
        <taxon>Iridaceae</taxon>
        <taxon>Iridoideae</taxon>
        <taxon>Irideae</taxon>
        <taxon>Iris</taxon>
    </lineage>
</organism>
<evidence type="ECO:0000313" key="2">
    <source>
        <dbReference type="Proteomes" id="UP001140949"/>
    </source>
</evidence>
<accession>A0AAX6GI76</accession>
<dbReference type="Proteomes" id="UP001140949">
    <property type="component" value="Unassembled WGS sequence"/>
</dbReference>
<name>A0AAX6GI76_IRIPA</name>
<gene>
    <name evidence="1" type="ORF">M6B38_363990</name>
</gene>
<reference evidence="1" key="2">
    <citation type="submission" date="2023-04" db="EMBL/GenBank/DDBJ databases">
        <authorList>
            <person name="Bruccoleri R.E."/>
            <person name="Oakeley E.J."/>
            <person name="Faust A.-M."/>
            <person name="Dessus-Babus S."/>
            <person name="Altorfer M."/>
            <person name="Burckhardt D."/>
            <person name="Oertli M."/>
            <person name="Naumann U."/>
            <person name="Petersen F."/>
            <person name="Wong J."/>
        </authorList>
    </citation>
    <scope>NUCLEOTIDE SEQUENCE</scope>
    <source>
        <strain evidence="1">GSM-AAB239-AS_SAM_17_03QT</strain>
        <tissue evidence="1">Leaf</tissue>
    </source>
</reference>
<sequence>MRIDTRVILSRETHRSLIRRVALTRLRIDANRYKSYLVPRNASSRIDAKSYVDPRNASSKIDASVKLAREKALSRFEDSKKSNRRKALV</sequence>
<reference evidence="1" key="1">
    <citation type="journal article" date="2023" name="GigaByte">
        <title>Genome assembly of the bearded iris, Iris pallida Lam.</title>
        <authorList>
            <person name="Bruccoleri R.E."/>
            <person name="Oakeley E.J."/>
            <person name="Faust A.M.E."/>
            <person name="Altorfer M."/>
            <person name="Dessus-Babus S."/>
            <person name="Burckhardt D."/>
            <person name="Oertli M."/>
            <person name="Naumann U."/>
            <person name="Petersen F."/>
            <person name="Wong J."/>
        </authorList>
    </citation>
    <scope>NUCLEOTIDE SEQUENCE</scope>
    <source>
        <strain evidence="1">GSM-AAB239-AS_SAM_17_03QT</strain>
    </source>
</reference>
<dbReference type="AlphaFoldDB" id="A0AAX6GI76"/>